<evidence type="ECO:0000313" key="2">
    <source>
        <dbReference type="Proteomes" id="UP000000238"/>
    </source>
</evidence>
<dbReference type="Proteomes" id="UP000000238">
    <property type="component" value="Chromosome"/>
</dbReference>
<dbReference type="KEGG" id="hch:HCH_03625"/>
<protein>
    <submittedName>
        <fullName evidence="1">Uncharacterized protein</fullName>
    </submittedName>
</protein>
<reference evidence="1 2" key="1">
    <citation type="journal article" date="2005" name="Nucleic Acids Res.">
        <title>Genomic blueprint of Hahella chejuensis, a marine microbe producing an algicidal agent.</title>
        <authorList>
            <person name="Jeong H."/>
            <person name="Yim J.H."/>
            <person name="Lee C."/>
            <person name="Choi S.-H."/>
            <person name="Park Y.K."/>
            <person name="Yoon S.H."/>
            <person name="Hur C.-G."/>
            <person name="Kang H.-Y."/>
            <person name="Kim D."/>
            <person name="Lee H.H."/>
            <person name="Park K.H."/>
            <person name="Park S.-H."/>
            <person name="Park H.-S."/>
            <person name="Lee H.K."/>
            <person name="Oh T.K."/>
            <person name="Kim J.F."/>
        </authorList>
    </citation>
    <scope>NUCLEOTIDE SEQUENCE [LARGE SCALE GENOMIC DNA]</scope>
    <source>
        <strain evidence="1 2">KCTC 2396</strain>
    </source>
</reference>
<organism evidence="1 2">
    <name type="scientific">Hahella chejuensis (strain KCTC 2396)</name>
    <dbReference type="NCBI Taxonomy" id="349521"/>
    <lineage>
        <taxon>Bacteria</taxon>
        <taxon>Pseudomonadati</taxon>
        <taxon>Pseudomonadota</taxon>
        <taxon>Gammaproteobacteria</taxon>
        <taxon>Oceanospirillales</taxon>
        <taxon>Hahellaceae</taxon>
        <taxon>Hahella</taxon>
    </lineage>
</organism>
<accession>Q2SG58</accession>
<name>Q2SG58_HAHCH</name>
<keyword evidence="2" id="KW-1185">Reference proteome</keyword>
<proteinExistence type="predicted"/>
<dbReference type="EMBL" id="CP000155">
    <property type="protein sequence ID" value="ABC30366.1"/>
    <property type="molecule type" value="Genomic_DNA"/>
</dbReference>
<dbReference type="HOGENOM" id="CLU_3310645_0_0_6"/>
<evidence type="ECO:0000313" key="1">
    <source>
        <dbReference type="EMBL" id="ABC30366.1"/>
    </source>
</evidence>
<sequence>MTLVDWDGFQGSKIVLTAGKGEVSTFTKSSEREALKKNI</sequence>
<gene>
    <name evidence="1" type="ordered locus">HCH_03625</name>
</gene>
<dbReference type="AlphaFoldDB" id="Q2SG58"/>